<dbReference type="STRING" id="320771.Cflav_PD3650"/>
<evidence type="ECO:0000256" key="2">
    <source>
        <dbReference type="ARBA" id="ARBA00012438"/>
    </source>
</evidence>
<comment type="catalytic activity">
    <reaction evidence="1">
        <text>ATP + protein L-histidine = ADP + protein N-phospho-L-histidine.</text>
        <dbReference type="EC" id="2.7.13.3"/>
    </reaction>
</comment>
<evidence type="ECO:0000313" key="3">
    <source>
        <dbReference type="EMBL" id="EEF60792.1"/>
    </source>
</evidence>
<dbReference type="AlphaFoldDB" id="B9XHF7"/>
<keyword evidence="4" id="KW-1185">Reference proteome</keyword>
<dbReference type="RefSeq" id="WP_007415251.1">
    <property type="nucleotide sequence ID" value="NZ_ABOX02000014.1"/>
</dbReference>
<dbReference type="CDD" id="cd00082">
    <property type="entry name" value="HisKA"/>
    <property type="match status" value="1"/>
</dbReference>
<dbReference type="EMBL" id="ABOX02000014">
    <property type="protein sequence ID" value="EEF60792.1"/>
    <property type="molecule type" value="Genomic_DNA"/>
</dbReference>
<comment type="caution">
    <text evidence="3">The sequence shown here is derived from an EMBL/GenBank/DDBJ whole genome shotgun (WGS) entry which is preliminary data.</text>
</comment>
<name>B9XHF7_PEDPL</name>
<accession>B9XHF7</accession>
<dbReference type="EC" id="2.7.13.3" evidence="2"/>
<dbReference type="Proteomes" id="UP000003688">
    <property type="component" value="Unassembled WGS sequence"/>
</dbReference>
<proteinExistence type="predicted"/>
<reference evidence="3 4" key="1">
    <citation type="journal article" date="2011" name="J. Bacteriol.">
        <title>Genome sequence of 'Pedosphaera parvula' Ellin514, an aerobic Verrucomicrobial isolate from pasture soil.</title>
        <authorList>
            <person name="Kant R."/>
            <person name="van Passel M.W."/>
            <person name="Sangwan P."/>
            <person name="Palva A."/>
            <person name="Lucas S."/>
            <person name="Copeland A."/>
            <person name="Lapidus A."/>
            <person name="Glavina Del Rio T."/>
            <person name="Dalin E."/>
            <person name="Tice H."/>
            <person name="Bruce D."/>
            <person name="Goodwin L."/>
            <person name="Pitluck S."/>
            <person name="Chertkov O."/>
            <person name="Larimer F.W."/>
            <person name="Land M.L."/>
            <person name="Hauser L."/>
            <person name="Brettin T.S."/>
            <person name="Detter J.C."/>
            <person name="Han S."/>
            <person name="de Vos W.M."/>
            <person name="Janssen P.H."/>
            <person name="Smidt H."/>
        </authorList>
    </citation>
    <scope>NUCLEOTIDE SEQUENCE [LARGE SCALE GENOMIC DNA]</scope>
    <source>
        <strain evidence="3 4">Ellin514</strain>
    </source>
</reference>
<gene>
    <name evidence="3" type="ORF">Cflav_PD3650</name>
</gene>
<protein>
    <recommendedName>
        <fullName evidence="2">histidine kinase</fullName>
        <ecNumber evidence="2">2.7.13.3</ecNumber>
    </recommendedName>
</protein>
<organism evidence="3 4">
    <name type="scientific">Pedosphaera parvula (strain Ellin514)</name>
    <dbReference type="NCBI Taxonomy" id="320771"/>
    <lineage>
        <taxon>Bacteria</taxon>
        <taxon>Pseudomonadati</taxon>
        <taxon>Verrucomicrobiota</taxon>
        <taxon>Pedosphaerae</taxon>
        <taxon>Pedosphaerales</taxon>
        <taxon>Pedosphaeraceae</taxon>
        <taxon>Pedosphaera</taxon>
    </lineage>
</organism>
<sequence>MNEFEFQKDPLSPLEISGAISAKVIHDLANMVGGIIGNAEYAADAAGDSPSLKKAIQAITTSANSAGRILGQCLPLQRSITGAAFACDTNELAKRIAAANSYAPEWRVNVPSNLRGQVQAQGRWLIGAVWQIVRETKAVQGEMDFLCGPAVFPVTWRSLGLNQGRPIDLFQINLRYRSEQTLLPPDNSVTAENPGLFAACELLRVSKGQIQCRTKSPGRQEISLLLPLT</sequence>
<dbReference type="GO" id="GO:0000155">
    <property type="term" value="F:phosphorelay sensor kinase activity"/>
    <property type="evidence" value="ECO:0007669"/>
    <property type="project" value="InterPro"/>
</dbReference>
<dbReference type="InterPro" id="IPR003661">
    <property type="entry name" value="HisK_dim/P_dom"/>
</dbReference>
<evidence type="ECO:0000256" key="1">
    <source>
        <dbReference type="ARBA" id="ARBA00000085"/>
    </source>
</evidence>
<evidence type="ECO:0000313" key="4">
    <source>
        <dbReference type="Proteomes" id="UP000003688"/>
    </source>
</evidence>